<sequence>MPDHDSTSHGYVAWNPADTSPLTRYRQVENSEVFGPQPTSSLDLPDPKDFTLRLVAGIIECVYGLREPAQFSRWVTEDVYRVVALRAKRMSVGHAPAGSTPTRPQFSIGNAIVSTPRDGVVEASVIVRGPARVRAVAIRLEGIDYRWRATSFSML</sequence>
<evidence type="ECO:0008006" key="3">
    <source>
        <dbReference type="Google" id="ProtNLM"/>
    </source>
</evidence>
<keyword evidence="2" id="KW-1185">Reference proteome</keyword>
<gene>
    <name evidence="1" type="ORF">C3B54_111608</name>
</gene>
<dbReference type="RefSeq" id="WP_104914006.1">
    <property type="nucleotide sequence ID" value="NZ_CP026923.1"/>
</dbReference>
<reference evidence="1 2" key="1">
    <citation type="submission" date="2018-02" db="EMBL/GenBank/DDBJ databases">
        <title>Complete genome of the streamlined marine actinobacterium Pontimonas salivibrio CL-TW6 adapted to coastal planktonic lifestype.</title>
        <authorList>
            <person name="Cho B.C."/>
            <person name="Hardies S.C."/>
            <person name="Jang G.I."/>
            <person name="Hwang C.Y."/>
        </authorList>
    </citation>
    <scope>NUCLEOTIDE SEQUENCE [LARGE SCALE GENOMIC DNA]</scope>
    <source>
        <strain evidence="1 2">CL-TW6</strain>
    </source>
</reference>
<dbReference type="OrthoDB" id="3266345at2"/>
<evidence type="ECO:0000313" key="2">
    <source>
        <dbReference type="Proteomes" id="UP000243077"/>
    </source>
</evidence>
<proteinExistence type="predicted"/>
<dbReference type="Pfam" id="PF20060">
    <property type="entry name" value="DUF6459"/>
    <property type="match status" value="1"/>
</dbReference>
<organism evidence="1 2">
    <name type="scientific">Pontimonas salivibrio</name>
    <dbReference type="NCBI Taxonomy" id="1159327"/>
    <lineage>
        <taxon>Bacteria</taxon>
        <taxon>Bacillati</taxon>
        <taxon>Actinomycetota</taxon>
        <taxon>Actinomycetes</taxon>
        <taxon>Micrococcales</taxon>
        <taxon>Microbacteriaceae</taxon>
        <taxon>Pontimonas</taxon>
    </lineage>
</organism>
<dbReference type="EMBL" id="CP026923">
    <property type="protein sequence ID" value="AVG24543.1"/>
    <property type="molecule type" value="Genomic_DNA"/>
</dbReference>
<dbReference type="AlphaFoldDB" id="A0A2L2BS88"/>
<dbReference type="InterPro" id="IPR045596">
    <property type="entry name" value="DUF6459"/>
</dbReference>
<dbReference type="Proteomes" id="UP000243077">
    <property type="component" value="Chromosome"/>
</dbReference>
<protein>
    <recommendedName>
        <fullName evidence="3">3-hydroxyacyl-CoA dehydrogenase</fullName>
    </recommendedName>
</protein>
<dbReference type="KEGG" id="psai:C3B54_111608"/>
<name>A0A2L2BS88_9MICO</name>
<evidence type="ECO:0000313" key="1">
    <source>
        <dbReference type="EMBL" id="AVG24543.1"/>
    </source>
</evidence>
<accession>A0A2L2BS88</accession>